<dbReference type="EMBL" id="JAGGKO010000001">
    <property type="protein sequence ID" value="MBP1953268.1"/>
    <property type="molecule type" value="Genomic_DNA"/>
</dbReference>
<sequence>MPNEADDAYEETNRFEGGTSWLAHPDEAMQRVSHVLDTDAGVFLVDPLDAPGIDDLATEFGSVAGVVLLLDRHERDAAAVANRHDVPVYRPSFLTREVDAPTESFSGSLPGTDYGLLRTLSVPGWHEAALFDGETLVVPEAVGTAPFFRGADERLGVHPMLRLTPPSTLRGLRPERILVGHGHGVHEAAADSLRYALAHSRRNAPGAWAGMVRELFR</sequence>
<evidence type="ECO:0008006" key="4">
    <source>
        <dbReference type="Google" id="ProtNLM"/>
    </source>
</evidence>
<protein>
    <recommendedName>
        <fullName evidence="4">Glyoxylase, beta-lactamase superfamily II</fullName>
    </recommendedName>
</protein>
<reference evidence="1" key="1">
    <citation type="journal article" date="2014" name="Int. J. Syst. Evol. Microbiol.">
        <title>Complete genome sequence of Corynebacterium casei LMG S-19264T (=DSM 44701T), isolated from a smear-ripened cheese.</title>
        <authorList>
            <consortium name="US DOE Joint Genome Institute (JGI-PGF)"/>
            <person name="Walter F."/>
            <person name="Albersmeier A."/>
            <person name="Kalinowski J."/>
            <person name="Ruckert C."/>
        </authorList>
    </citation>
    <scope>NUCLEOTIDE SEQUENCE</scope>
    <source>
        <strain evidence="1">JCM 16108</strain>
    </source>
</reference>
<dbReference type="Gene3D" id="3.60.15.10">
    <property type="entry name" value="Ribonuclease Z/Hydroxyacylglutathione hydrolase-like"/>
    <property type="match status" value="1"/>
</dbReference>
<evidence type="ECO:0000313" key="1">
    <source>
        <dbReference type="EMBL" id="GGM66620.1"/>
    </source>
</evidence>
<name>A0A830FNL1_9EURY</name>
<dbReference type="EMBL" id="BMOO01000003">
    <property type="protein sequence ID" value="GGM66620.1"/>
    <property type="molecule type" value="Genomic_DNA"/>
</dbReference>
<keyword evidence="3" id="KW-1185">Reference proteome</keyword>
<dbReference type="SUPFAM" id="SSF56281">
    <property type="entry name" value="Metallo-hydrolase/oxidoreductase"/>
    <property type="match status" value="1"/>
</dbReference>
<organism evidence="1 3">
    <name type="scientific">Halarchaeum rubridurum</name>
    <dbReference type="NCBI Taxonomy" id="489911"/>
    <lineage>
        <taxon>Archaea</taxon>
        <taxon>Methanobacteriati</taxon>
        <taxon>Methanobacteriota</taxon>
        <taxon>Stenosarchaea group</taxon>
        <taxon>Halobacteria</taxon>
        <taxon>Halobacteriales</taxon>
        <taxon>Halobacteriaceae</taxon>
    </lineage>
</organism>
<reference evidence="2" key="3">
    <citation type="submission" date="2021-03" db="EMBL/GenBank/DDBJ databases">
        <title>Genomic Encyclopedia of Type Strains, Phase IV (KMG-IV): sequencing the most valuable type-strain genomes for metagenomic binning, comparative biology and taxonomic classification.</title>
        <authorList>
            <person name="Goeker M."/>
        </authorList>
    </citation>
    <scope>NUCLEOTIDE SEQUENCE</scope>
    <source>
        <strain evidence="2">DSM 22443</strain>
    </source>
</reference>
<dbReference type="RefSeq" id="WP_188871660.1">
    <property type="nucleotide sequence ID" value="NZ_BMOO01000003.1"/>
</dbReference>
<dbReference type="Proteomes" id="UP000765891">
    <property type="component" value="Unassembled WGS sequence"/>
</dbReference>
<evidence type="ECO:0000313" key="2">
    <source>
        <dbReference type="EMBL" id="MBP1953268.1"/>
    </source>
</evidence>
<reference evidence="1" key="2">
    <citation type="submission" date="2020-09" db="EMBL/GenBank/DDBJ databases">
        <authorList>
            <person name="Sun Q."/>
            <person name="Ohkuma M."/>
        </authorList>
    </citation>
    <scope>NUCLEOTIDE SEQUENCE</scope>
    <source>
        <strain evidence="1">JCM 16108</strain>
    </source>
</reference>
<comment type="caution">
    <text evidence="1">The sequence shown here is derived from an EMBL/GenBank/DDBJ whole genome shotgun (WGS) entry which is preliminary data.</text>
</comment>
<proteinExistence type="predicted"/>
<accession>A0A830FNL1</accession>
<dbReference type="AlphaFoldDB" id="A0A830FNL1"/>
<dbReference type="Proteomes" id="UP000614609">
    <property type="component" value="Unassembled WGS sequence"/>
</dbReference>
<dbReference type="OrthoDB" id="169463at2157"/>
<gene>
    <name evidence="1" type="ORF">GCM10009017_15860</name>
    <name evidence="2" type="ORF">J2752_000149</name>
</gene>
<dbReference type="InterPro" id="IPR036866">
    <property type="entry name" value="RibonucZ/Hydroxyglut_hydro"/>
</dbReference>
<evidence type="ECO:0000313" key="3">
    <source>
        <dbReference type="Proteomes" id="UP000614609"/>
    </source>
</evidence>